<evidence type="ECO:0000313" key="3">
    <source>
        <dbReference type="Proteomes" id="UP000035720"/>
    </source>
</evidence>
<keyword evidence="1" id="KW-1133">Transmembrane helix</keyword>
<keyword evidence="1" id="KW-0812">Transmembrane</keyword>
<reference evidence="2 3" key="1">
    <citation type="journal article" date="2013" name="ISME J.">
        <title>A metabolic model for members of the genus Tetrasphaera involved in enhanced biological phosphorus removal.</title>
        <authorList>
            <person name="Kristiansen R."/>
            <person name="Nguyen H.T.T."/>
            <person name="Saunders A.M."/>
            <person name="Nielsen J.L."/>
            <person name="Wimmer R."/>
            <person name="Le V.Q."/>
            <person name="McIlroy S.J."/>
            <person name="Petrovski S."/>
            <person name="Seviour R.J."/>
            <person name="Calteau A."/>
            <person name="Nielsen K.L."/>
            <person name="Nielsen P.H."/>
        </authorList>
    </citation>
    <scope>NUCLEOTIDE SEQUENCE [LARGE SCALE GENOMIC DNA]</scope>
    <source>
        <strain evidence="2 3">Ben 74</strain>
    </source>
</reference>
<comment type="caution">
    <text evidence="2">The sequence shown here is derived from an EMBL/GenBank/DDBJ whole genome shotgun (WGS) entry which is preliminary data.</text>
</comment>
<feature type="transmembrane region" description="Helical" evidence="1">
    <location>
        <begin position="76"/>
        <end position="100"/>
    </location>
</feature>
<keyword evidence="1" id="KW-0472">Membrane</keyword>
<dbReference type="EMBL" id="CAJC01000083">
    <property type="protein sequence ID" value="CCI52459.1"/>
    <property type="molecule type" value="Genomic_DNA"/>
</dbReference>
<proteinExistence type="predicted"/>
<feature type="transmembrane region" description="Helical" evidence="1">
    <location>
        <begin position="41"/>
        <end position="64"/>
    </location>
</feature>
<dbReference type="Proteomes" id="UP000035720">
    <property type="component" value="Unassembled WGS sequence"/>
</dbReference>
<organism evidence="2 3">
    <name type="scientific">Nostocoides jenkinsii Ben 74</name>
    <dbReference type="NCBI Taxonomy" id="1193518"/>
    <lineage>
        <taxon>Bacteria</taxon>
        <taxon>Bacillati</taxon>
        <taxon>Actinomycetota</taxon>
        <taxon>Actinomycetes</taxon>
        <taxon>Micrococcales</taxon>
        <taxon>Intrasporangiaceae</taxon>
        <taxon>Nostocoides</taxon>
    </lineage>
</organism>
<protein>
    <submittedName>
        <fullName evidence="2">Uncharacterized protein</fullName>
    </submittedName>
</protein>
<evidence type="ECO:0000256" key="1">
    <source>
        <dbReference type="SAM" id="Phobius"/>
    </source>
</evidence>
<feature type="transmembrane region" description="Helical" evidence="1">
    <location>
        <begin position="12"/>
        <end position="34"/>
    </location>
</feature>
<keyword evidence="3" id="KW-1185">Reference proteome</keyword>
<name>A0A077M7D7_9MICO</name>
<gene>
    <name evidence="2" type="ORF">BN13_1730002</name>
</gene>
<dbReference type="AlphaFoldDB" id="A0A077M7D7"/>
<evidence type="ECO:0000313" key="2">
    <source>
        <dbReference type="EMBL" id="CCI52459.1"/>
    </source>
</evidence>
<sequence>MTQGRGGPRATLVAIGSGSSLGMTASAIALAVLLRRAWGAASLAGLGAVLVRSGMAALVAVLLLRLGLGHVWPGPGAVGVALVRGGLAGLVAALVVLAAAPGGARAALRDGVRA</sequence>
<accession>A0A077M7D7</accession>